<dbReference type="EMBL" id="RCBY01000011">
    <property type="protein sequence ID" value="RQH53557.1"/>
    <property type="molecule type" value="Genomic_DNA"/>
</dbReference>
<protein>
    <submittedName>
        <fullName evidence="2">ATPase</fullName>
    </submittedName>
</protein>
<dbReference type="OrthoDB" id="9801813at2"/>
<name>A0A3N6PJK9_9CYAN</name>
<comment type="caution">
    <text evidence="2">The sequence shown here is derived from an EMBL/GenBank/DDBJ whole genome shotgun (WGS) entry which is preliminary data.</text>
</comment>
<dbReference type="InterPro" id="IPR003959">
    <property type="entry name" value="ATPase_AAA_core"/>
</dbReference>
<dbReference type="SUPFAM" id="SSF52540">
    <property type="entry name" value="P-loop containing nucleoside triphosphate hydrolases"/>
    <property type="match status" value="1"/>
</dbReference>
<feature type="domain" description="ATPase AAA-type core" evidence="1">
    <location>
        <begin position="25"/>
        <end position="311"/>
    </location>
</feature>
<dbReference type="AlphaFoldDB" id="A0A3N6PJK9"/>
<accession>A0A3N6PJK9</accession>
<dbReference type="PANTHER" id="PTHR43581">
    <property type="entry name" value="ATP/GTP PHOSPHATASE"/>
    <property type="match status" value="1"/>
</dbReference>
<gene>
    <name evidence="2" type="ORF">D5R40_03490</name>
</gene>
<dbReference type="InterPro" id="IPR027417">
    <property type="entry name" value="P-loop_NTPase"/>
</dbReference>
<dbReference type="GO" id="GO:0016887">
    <property type="term" value="F:ATP hydrolysis activity"/>
    <property type="evidence" value="ECO:0007669"/>
    <property type="project" value="InterPro"/>
</dbReference>
<evidence type="ECO:0000313" key="3">
    <source>
        <dbReference type="Proteomes" id="UP000269154"/>
    </source>
</evidence>
<dbReference type="Proteomes" id="UP000269154">
    <property type="component" value="Unassembled WGS sequence"/>
</dbReference>
<evidence type="ECO:0000259" key="1">
    <source>
        <dbReference type="Pfam" id="PF13304"/>
    </source>
</evidence>
<dbReference type="Pfam" id="PF13304">
    <property type="entry name" value="AAA_21"/>
    <property type="match status" value="1"/>
</dbReference>
<reference evidence="2 3" key="1">
    <citation type="journal article" date="2018" name="ACS Chem. Biol.">
        <title>Ketoreductase domain dysfunction expands chemodiversity: malyngamide biosynthesis in the cyanobacterium Okeania hirsuta.</title>
        <authorList>
            <person name="Moss N.A."/>
            <person name="Leao T."/>
            <person name="Rankin M."/>
            <person name="McCullough T.M."/>
            <person name="Qu P."/>
            <person name="Korobeynikov A."/>
            <person name="Smith J.L."/>
            <person name="Gerwick L."/>
            <person name="Gerwick W.H."/>
        </authorList>
    </citation>
    <scope>NUCLEOTIDE SEQUENCE [LARGE SCALE GENOMIC DNA]</scope>
    <source>
        <strain evidence="2 3">PAB10Feb10-1</strain>
    </source>
</reference>
<keyword evidence="3" id="KW-1185">Reference proteome</keyword>
<dbReference type="InterPro" id="IPR051396">
    <property type="entry name" value="Bact_Antivir_Def_Nuclease"/>
</dbReference>
<organism evidence="2 3">
    <name type="scientific">Okeania hirsuta</name>
    <dbReference type="NCBI Taxonomy" id="1458930"/>
    <lineage>
        <taxon>Bacteria</taxon>
        <taxon>Bacillati</taxon>
        <taxon>Cyanobacteriota</taxon>
        <taxon>Cyanophyceae</taxon>
        <taxon>Oscillatoriophycideae</taxon>
        <taxon>Oscillatoriales</taxon>
        <taxon>Microcoleaceae</taxon>
        <taxon>Okeania</taxon>
    </lineage>
</organism>
<dbReference type="RefSeq" id="WP_124143198.1">
    <property type="nucleotide sequence ID" value="NZ_CAWOKI010000330.1"/>
</dbReference>
<dbReference type="PANTHER" id="PTHR43581:SF4">
    <property type="entry name" value="ATP_GTP PHOSPHATASE"/>
    <property type="match status" value="1"/>
</dbReference>
<dbReference type="Gene3D" id="3.40.50.300">
    <property type="entry name" value="P-loop containing nucleotide triphosphate hydrolases"/>
    <property type="match status" value="1"/>
</dbReference>
<sequence length="363" mass="41496">MFKCITVKNFRCFEEISIDNIERVNLIGGINNVGKTALLEAIFLLKSLNALEIPFQLNFNRGVVQQQTFDVEEICEWLFYKKQVSKAIKIKIVNENGEENELKLSLDKASSPRLFPLNLRSNSRKTLKDLKLGFKKNGQQIFGFTIFLTPDREEQTEIKIAIQQDEEQEAKEIEVFPPSAFLSSRLRVSPTNDAEIFSQFEAINKQNEIIEILKIIEPRLKRLAVLVTGGIPMIHGDIGADYLIPVSLMGEGMGRLLSIILSIMNAKEGTVLIDEIENGIHHSVMEKVWQSIAVATRKSNTQLFATTHSYECINAAHQAFSNSELYDFRYFRLEREKETNVIKSLTYDKDNIETSLELNLEMR</sequence>
<dbReference type="GO" id="GO:0005524">
    <property type="term" value="F:ATP binding"/>
    <property type="evidence" value="ECO:0007669"/>
    <property type="project" value="InterPro"/>
</dbReference>
<proteinExistence type="predicted"/>
<evidence type="ECO:0000313" key="2">
    <source>
        <dbReference type="EMBL" id="RQH53557.1"/>
    </source>
</evidence>